<keyword evidence="7" id="KW-0653">Protein transport</keyword>
<evidence type="ECO:0000256" key="2">
    <source>
        <dbReference type="ARBA" id="ARBA00006555"/>
    </source>
</evidence>
<evidence type="ECO:0000256" key="1">
    <source>
        <dbReference type="ARBA" id="ARBA00004383"/>
    </source>
</evidence>
<keyword evidence="13" id="KW-1185">Reference proteome</keyword>
<dbReference type="PROSITE" id="PS52015">
    <property type="entry name" value="TONB_CTD"/>
    <property type="match status" value="1"/>
</dbReference>
<dbReference type="EMBL" id="PPCN01000014">
    <property type="protein sequence ID" value="POF28375.1"/>
    <property type="molecule type" value="Genomic_DNA"/>
</dbReference>
<evidence type="ECO:0000256" key="7">
    <source>
        <dbReference type="ARBA" id="ARBA00022927"/>
    </source>
</evidence>
<keyword evidence="4" id="KW-1003">Cell membrane</keyword>
<dbReference type="RefSeq" id="WP_103224987.1">
    <property type="nucleotide sequence ID" value="NZ_PPCN01000014.1"/>
</dbReference>
<keyword evidence="6" id="KW-0812">Transmembrane</keyword>
<dbReference type="InterPro" id="IPR051045">
    <property type="entry name" value="TonB-dependent_transducer"/>
</dbReference>
<evidence type="ECO:0000256" key="5">
    <source>
        <dbReference type="ARBA" id="ARBA00022519"/>
    </source>
</evidence>
<dbReference type="Proteomes" id="UP000236959">
    <property type="component" value="Unassembled WGS sequence"/>
</dbReference>
<evidence type="ECO:0000256" key="8">
    <source>
        <dbReference type="ARBA" id="ARBA00022989"/>
    </source>
</evidence>
<dbReference type="AlphaFoldDB" id="A0A2S3UL10"/>
<dbReference type="GO" id="GO:0015031">
    <property type="term" value="P:protein transport"/>
    <property type="evidence" value="ECO:0007669"/>
    <property type="project" value="UniProtKB-KW"/>
</dbReference>
<organism evidence="12 13">
    <name type="scientific">Roseibium marinum</name>
    <dbReference type="NCBI Taxonomy" id="281252"/>
    <lineage>
        <taxon>Bacteria</taxon>
        <taxon>Pseudomonadati</taxon>
        <taxon>Pseudomonadota</taxon>
        <taxon>Alphaproteobacteria</taxon>
        <taxon>Hyphomicrobiales</taxon>
        <taxon>Stappiaceae</taxon>
        <taxon>Roseibium</taxon>
    </lineage>
</organism>
<evidence type="ECO:0000256" key="10">
    <source>
        <dbReference type="SAM" id="MobiDB-lite"/>
    </source>
</evidence>
<dbReference type="Gene3D" id="3.30.1150.10">
    <property type="match status" value="1"/>
</dbReference>
<evidence type="ECO:0000313" key="13">
    <source>
        <dbReference type="Proteomes" id="UP000236959"/>
    </source>
</evidence>
<evidence type="ECO:0000313" key="12">
    <source>
        <dbReference type="EMBL" id="POF28375.1"/>
    </source>
</evidence>
<name>A0A2S3UL10_9HYPH</name>
<dbReference type="PANTHER" id="PTHR33446">
    <property type="entry name" value="PROTEIN TONB-RELATED"/>
    <property type="match status" value="1"/>
</dbReference>
<reference evidence="12 13" key="1">
    <citation type="submission" date="2018-01" db="EMBL/GenBank/DDBJ databases">
        <title>Genomic Encyclopedia of Archaeal and Bacterial Type Strains, Phase II (KMG-II): from individual species to whole genera.</title>
        <authorList>
            <person name="Goeker M."/>
        </authorList>
    </citation>
    <scope>NUCLEOTIDE SEQUENCE [LARGE SCALE GENOMIC DNA]</scope>
    <source>
        <strain evidence="12 13">DSM 17023</strain>
    </source>
</reference>
<dbReference type="Pfam" id="PF13103">
    <property type="entry name" value="TonB_2"/>
    <property type="match status" value="1"/>
</dbReference>
<feature type="region of interest" description="Disordered" evidence="10">
    <location>
        <begin position="62"/>
        <end position="84"/>
    </location>
</feature>
<keyword evidence="3" id="KW-0813">Transport</keyword>
<proteinExistence type="inferred from homology"/>
<sequence>MKTFRTPLIIALAVSLAIHLLAVAMTLQSRPDLEIEGAGEVLHAVLGQSPFDTLVAGTIAQSERTEPVETQEVQTPVEPETATAKPVETARVARVEPLDSVKVAVPVQTVEAIKPVQPRPSQVSASLAASSTAALAIPVTPKLQPESPAAVQQVETVEAGSVIRQPAPARPAEQVSAAAVPLKAVTPEALPPSKVIEAIVAEAPAAETGVSAPRTKPEPPAKQVSQVLPDKAPPPDTAKPAKPLPRAEKATSSGAGGKSAKTTPKGGSQRKGKAKTAGNSDVTNYPAKVHRKLMRSVRAVGGSRRAKGDAVVRFTVHSNGSVASVRLARSSGSKPFDQAALKAVSRAAPFPPIPSSAGRSSWTFTLPVAMR</sequence>
<evidence type="ECO:0000256" key="3">
    <source>
        <dbReference type="ARBA" id="ARBA00022448"/>
    </source>
</evidence>
<evidence type="ECO:0000256" key="6">
    <source>
        <dbReference type="ARBA" id="ARBA00022692"/>
    </source>
</evidence>
<dbReference type="OrthoDB" id="8448705at2"/>
<feature type="domain" description="TonB C-terminal" evidence="11">
    <location>
        <begin position="282"/>
        <end position="371"/>
    </location>
</feature>
<dbReference type="InterPro" id="IPR037682">
    <property type="entry name" value="TonB_C"/>
</dbReference>
<gene>
    <name evidence="12" type="ORF">CLV41_11446</name>
</gene>
<comment type="subcellular location">
    <subcellularLocation>
        <location evidence="1">Cell inner membrane</location>
        <topology evidence="1">Single-pass membrane protein</topology>
        <orientation evidence="1">Periplasmic side</orientation>
    </subcellularLocation>
</comment>
<evidence type="ECO:0000256" key="9">
    <source>
        <dbReference type="ARBA" id="ARBA00023136"/>
    </source>
</evidence>
<dbReference type="NCBIfam" id="TIGR01352">
    <property type="entry name" value="tonB_Cterm"/>
    <property type="match status" value="1"/>
</dbReference>
<comment type="similarity">
    <text evidence="2">Belongs to the TonB family.</text>
</comment>
<keyword evidence="9" id="KW-0472">Membrane</keyword>
<keyword evidence="5" id="KW-0997">Cell inner membrane</keyword>
<dbReference type="SUPFAM" id="SSF74653">
    <property type="entry name" value="TolA/TonB C-terminal domain"/>
    <property type="match status" value="1"/>
</dbReference>
<accession>A0A2S3UL10</accession>
<evidence type="ECO:0000256" key="4">
    <source>
        <dbReference type="ARBA" id="ARBA00022475"/>
    </source>
</evidence>
<dbReference type="GO" id="GO:0005886">
    <property type="term" value="C:plasma membrane"/>
    <property type="evidence" value="ECO:0007669"/>
    <property type="project" value="UniProtKB-SubCell"/>
</dbReference>
<keyword evidence="8" id="KW-1133">Transmembrane helix</keyword>
<evidence type="ECO:0000259" key="11">
    <source>
        <dbReference type="PROSITE" id="PS52015"/>
    </source>
</evidence>
<dbReference type="InterPro" id="IPR006260">
    <property type="entry name" value="TonB/TolA_C"/>
</dbReference>
<protein>
    <submittedName>
        <fullName evidence="12">Protein TonB</fullName>
    </submittedName>
</protein>
<feature type="region of interest" description="Disordered" evidence="10">
    <location>
        <begin position="207"/>
        <end position="287"/>
    </location>
</feature>
<comment type="caution">
    <text evidence="12">The sequence shown here is derived from an EMBL/GenBank/DDBJ whole genome shotgun (WGS) entry which is preliminary data.</text>
</comment>
<dbReference type="GO" id="GO:0055085">
    <property type="term" value="P:transmembrane transport"/>
    <property type="evidence" value="ECO:0007669"/>
    <property type="project" value="InterPro"/>
</dbReference>